<dbReference type="InterPro" id="IPR001279">
    <property type="entry name" value="Metallo-B-lactamas"/>
</dbReference>
<dbReference type="EMBL" id="LAZR01001252">
    <property type="protein sequence ID" value="KKN47874.1"/>
    <property type="molecule type" value="Genomic_DNA"/>
</dbReference>
<dbReference type="SUPFAM" id="SSF56281">
    <property type="entry name" value="Metallo-hydrolase/oxidoreductase"/>
    <property type="match status" value="1"/>
</dbReference>
<dbReference type="SMART" id="SM00849">
    <property type="entry name" value="Lactamase_B"/>
    <property type="match status" value="1"/>
</dbReference>
<name>A0A0F9QZD3_9ZZZZ</name>
<dbReference type="Pfam" id="PF00753">
    <property type="entry name" value="Lactamase_B"/>
    <property type="match status" value="1"/>
</dbReference>
<reference evidence="2" key="1">
    <citation type="journal article" date="2015" name="Nature">
        <title>Complex archaea that bridge the gap between prokaryotes and eukaryotes.</title>
        <authorList>
            <person name="Spang A."/>
            <person name="Saw J.H."/>
            <person name="Jorgensen S.L."/>
            <person name="Zaremba-Niedzwiedzka K."/>
            <person name="Martijn J."/>
            <person name="Lind A.E."/>
            <person name="van Eijk R."/>
            <person name="Schleper C."/>
            <person name="Guy L."/>
            <person name="Ettema T.J."/>
        </authorList>
    </citation>
    <scope>NUCLEOTIDE SEQUENCE</scope>
</reference>
<evidence type="ECO:0000313" key="2">
    <source>
        <dbReference type="EMBL" id="KKN47874.1"/>
    </source>
</evidence>
<organism evidence="2">
    <name type="scientific">marine sediment metagenome</name>
    <dbReference type="NCBI Taxonomy" id="412755"/>
    <lineage>
        <taxon>unclassified sequences</taxon>
        <taxon>metagenomes</taxon>
        <taxon>ecological metagenomes</taxon>
    </lineage>
</organism>
<accession>A0A0F9QZD3</accession>
<evidence type="ECO:0000259" key="1">
    <source>
        <dbReference type="SMART" id="SM00849"/>
    </source>
</evidence>
<dbReference type="InterPro" id="IPR050855">
    <property type="entry name" value="NDM-1-like"/>
</dbReference>
<dbReference type="Gene3D" id="3.60.15.10">
    <property type="entry name" value="Ribonuclease Z/Hydroxyacylglutathione hydrolase-like"/>
    <property type="match status" value="1"/>
</dbReference>
<comment type="caution">
    <text evidence="2">The sequence shown here is derived from an EMBL/GenBank/DDBJ whole genome shotgun (WGS) entry which is preliminary data.</text>
</comment>
<gene>
    <name evidence="2" type="ORF">LCGC14_0658520</name>
</gene>
<protein>
    <recommendedName>
        <fullName evidence="1">Metallo-beta-lactamase domain-containing protein</fullName>
    </recommendedName>
</protein>
<dbReference type="PANTHER" id="PTHR42951">
    <property type="entry name" value="METALLO-BETA-LACTAMASE DOMAIN-CONTAINING"/>
    <property type="match status" value="1"/>
</dbReference>
<dbReference type="InterPro" id="IPR036866">
    <property type="entry name" value="RibonucZ/Hydroxyglut_hydro"/>
</dbReference>
<dbReference type="AlphaFoldDB" id="A0A0F9QZD3"/>
<dbReference type="PANTHER" id="PTHR42951:SF4">
    <property type="entry name" value="ACYL-COENZYME A THIOESTERASE MBLAC2"/>
    <property type="match status" value="1"/>
</dbReference>
<sequence length="282" mass="32750">MYLKIILLQWINEIMVNDSDQHWFEIIKQKDYLYVIRERLDEIDPRFHTTYTNLFLILGSHSALLIDTGCGLFPLKPILNDIVKDKTLLVINTHSHFDHIGGNHEFDEILIHNEELKSISMPSDISFLKNSPKEITKRYKSRKYTIQPANKIKDIKDMEIIELGGVTVKIVHTPGHSRGSISLLTNKNELFTGDTAHYGAMYISKENFPAHLASISRLLTLFQENKNIEIYPSHEEYAVGKDLLIELYKGIQNIENIWGTKVRDDFIDAWLLSDENFKYLVF</sequence>
<proteinExistence type="predicted"/>
<feature type="domain" description="Metallo-beta-lactamase" evidence="1">
    <location>
        <begin position="51"/>
        <end position="234"/>
    </location>
</feature>